<dbReference type="InterPro" id="IPR052196">
    <property type="entry name" value="Bact_Kbp"/>
</dbReference>
<evidence type="ECO:0000256" key="1">
    <source>
        <dbReference type="SAM" id="MobiDB-lite"/>
    </source>
</evidence>
<keyword evidence="5" id="KW-1185">Reference proteome</keyword>
<feature type="compositionally biased region" description="Low complexity" evidence="1">
    <location>
        <begin position="321"/>
        <end position="333"/>
    </location>
</feature>
<name>A0A543PJ35_9ACTN</name>
<dbReference type="Proteomes" id="UP000319865">
    <property type="component" value="Unassembled WGS sequence"/>
</dbReference>
<gene>
    <name evidence="4" type="ORF">FHU33_3567</name>
</gene>
<evidence type="ECO:0000259" key="3">
    <source>
        <dbReference type="PROSITE" id="PS51782"/>
    </source>
</evidence>
<keyword evidence="2" id="KW-0812">Transmembrane</keyword>
<reference evidence="4 5" key="1">
    <citation type="submission" date="2019-06" db="EMBL/GenBank/DDBJ databases">
        <title>Sequencing the genomes of 1000 actinobacteria strains.</title>
        <authorList>
            <person name="Klenk H.-P."/>
        </authorList>
    </citation>
    <scope>NUCLEOTIDE SEQUENCE [LARGE SCALE GENOMIC DNA]</scope>
    <source>
        <strain evidence="4 5">DSM 46837</strain>
    </source>
</reference>
<dbReference type="PANTHER" id="PTHR34700">
    <property type="entry name" value="POTASSIUM BINDING PROTEIN KBP"/>
    <property type="match status" value="1"/>
</dbReference>
<evidence type="ECO:0000313" key="5">
    <source>
        <dbReference type="Proteomes" id="UP000319865"/>
    </source>
</evidence>
<dbReference type="PANTHER" id="PTHR34700:SF4">
    <property type="entry name" value="PHAGE-LIKE ELEMENT PBSX PROTEIN XKDP"/>
    <property type="match status" value="1"/>
</dbReference>
<accession>A0A543PJ35</accession>
<feature type="region of interest" description="Disordered" evidence="1">
    <location>
        <begin position="251"/>
        <end position="350"/>
    </location>
</feature>
<dbReference type="PROSITE" id="PS51782">
    <property type="entry name" value="LYSM"/>
    <property type="match status" value="1"/>
</dbReference>
<dbReference type="OrthoDB" id="8444614at2"/>
<feature type="transmembrane region" description="Helical" evidence="2">
    <location>
        <begin position="104"/>
        <end position="125"/>
    </location>
</feature>
<feature type="region of interest" description="Disordered" evidence="1">
    <location>
        <begin position="134"/>
        <end position="173"/>
    </location>
</feature>
<keyword evidence="2" id="KW-1133">Transmembrane helix</keyword>
<dbReference type="InterPro" id="IPR005158">
    <property type="entry name" value="BTAD"/>
</dbReference>
<dbReference type="InterPro" id="IPR018392">
    <property type="entry name" value="LysM"/>
</dbReference>
<dbReference type="GO" id="GO:0003677">
    <property type="term" value="F:DNA binding"/>
    <property type="evidence" value="ECO:0007669"/>
    <property type="project" value="UniProtKB-KW"/>
</dbReference>
<dbReference type="InterPro" id="IPR036779">
    <property type="entry name" value="LysM_dom_sf"/>
</dbReference>
<dbReference type="SUPFAM" id="SSF48452">
    <property type="entry name" value="TPR-like"/>
    <property type="match status" value="1"/>
</dbReference>
<feature type="compositionally biased region" description="Pro residues" evidence="1">
    <location>
        <begin position="301"/>
        <end position="320"/>
    </location>
</feature>
<feature type="transmembrane region" description="Helical" evidence="2">
    <location>
        <begin position="12"/>
        <end position="32"/>
    </location>
</feature>
<keyword evidence="4" id="KW-0238">DNA-binding</keyword>
<sequence length="1069" mass="112236">MSARVLDACRRVLSLLLLLALVAGIPVALWVLSRTYLPDQFPTWAQVTAALSGPDTGAVFSGFLVVVGWIAWAVFAVSVAVEIPAQLRGVPAPRLPGLGFMQQLAGLLVAAVLGVGSAPLMSWAAPAYASPPIVSQQPSAPVDEPAATGSSAGQAGPDVAAAPGPQYTVQPRDTLGRIAARTLGDWERFDEIFELNRGRPQPDGRELTDARVIRPGWVLTLPADATPQPAAVAGPVVVESGDTLSEIAEDEGLPGWRPIFDLNAGEQQPGGRSFTDPDLIFPGQVLDIPGHPEPDEEGPAPSEPDAPAPAEPSVPPPTAETPPTEHTATPPQTGNTAEQSTDPGEESPTELAVTLAGGGALLAAGIGAALLVQRRQRLRRRRAGRMLAPTPPTLIGAEASILAAASAGAADFAALDVALRSLAVALFDQPGGQLPDVVAARLTGHRLDLRLHATPTASPPLPWIADETGQWWSLDLAADNPVDTDRAHGRLAPYPGLVSVGNDGGQRWLLDLERIGVLRLTGPPERCADFTRHLAAELAVNSWSDLLHVTIVGFGAELVDLNPERLRHAEHTGSVAATLHATLRQYTDGADTSRDAVLNGRLHATAGDGWMPEILLVAPDAGRGDPDLAALTAAMHEHGDRTPLAVVLGEEPGAPAEGWLLTLTDDGRLLIPELDLSLQARQLTAQEAADIAALLAFERSAGDAGIPAAAGDQPWHTYTDAAGALLEDVNLPRGSDRNGAGPAGAAAAAAYAQWTPAVQGSVLPQDTGTYVQASAATVEDVEALARRAPTELRDRVEGDLEQLDRDLADWWDPDCSRPRLTLLGPVALRARGDEAAVAKSGLRRRYEEVVAYLAIRTHGATGDEAAAALRPDMADPVTARAYVHRVTAGARAWLGTDPVTGDKHLSSGHHGAYLLRNVLVDAELFRQLRCRAGVRGGDGVRDLSAALELVSGPPFGQRPSGYEWLQGLDLAYTAGVCDVAHLVVTSALADGDLETARAASQTALLVAPEDEKVLVDAMWVAFRDGNQAEAEAFVARIVAVNDGEDEMDLHMSTAETIARARREFVARAS</sequence>
<feature type="domain" description="LysM" evidence="3">
    <location>
        <begin position="234"/>
        <end position="288"/>
    </location>
</feature>
<dbReference type="SMART" id="SM01043">
    <property type="entry name" value="BTAD"/>
    <property type="match status" value="1"/>
</dbReference>
<dbReference type="Gene3D" id="3.10.350.10">
    <property type="entry name" value="LysM domain"/>
    <property type="match status" value="2"/>
</dbReference>
<dbReference type="SMART" id="SM00257">
    <property type="entry name" value="LysM"/>
    <property type="match status" value="2"/>
</dbReference>
<feature type="transmembrane region" description="Helical" evidence="2">
    <location>
        <begin position="351"/>
        <end position="372"/>
    </location>
</feature>
<comment type="caution">
    <text evidence="4">The sequence shown here is derived from an EMBL/GenBank/DDBJ whole genome shotgun (WGS) entry which is preliminary data.</text>
</comment>
<protein>
    <submittedName>
        <fullName evidence="4">DNA-binding SARP family transcriptional activator</fullName>
    </submittedName>
</protein>
<feature type="transmembrane region" description="Helical" evidence="2">
    <location>
        <begin position="58"/>
        <end position="83"/>
    </location>
</feature>
<dbReference type="AlphaFoldDB" id="A0A543PJ35"/>
<proteinExistence type="predicted"/>
<dbReference type="InterPro" id="IPR011990">
    <property type="entry name" value="TPR-like_helical_dom_sf"/>
</dbReference>
<dbReference type="RefSeq" id="WP_142026493.1">
    <property type="nucleotide sequence ID" value="NZ_VFQE01000001.1"/>
</dbReference>
<dbReference type="EMBL" id="VFQE01000001">
    <property type="protein sequence ID" value="TQN44083.1"/>
    <property type="molecule type" value="Genomic_DNA"/>
</dbReference>
<organism evidence="4 5">
    <name type="scientific">Blastococcus colisei</name>
    <dbReference type="NCBI Taxonomy" id="1564162"/>
    <lineage>
        <taxon>Bacteria</taxon>
        <taxon>Bacillati</taxon>
        <taxon>Actinomycetota</taxon>
        <taxon>Actinomycetes</taxon>
        <taxon>Geodermatophilales</taxon>
        <taxon>Geodermatophilaceae</taxon>
        <taxon>Blastococcus</taxon>
    </lineage>
</organism>
<keyword evidence="2" id="KW-0472">Membrane</keyword>
<dbReference type="CDD" id="cd00118">
    <property type="entry name" value="LysM"/>
    <property type="match status" value="2"/>
</dbReference>
<evidence type="ECO:0000313" key="4">
    <source>
        <dbReference type="EMBL" id="TQN44083.1"/>
    </source>
</evidence>
<evidence type="ECO:0000256" key="2">
    <source>
        <dbReference type="SAM" id="Phobius"/>
    </source>
</evidence>
<dbReference type="Pfam" id="PF01476">
    <property type="entry name" value="LysM"/>
    <property type="match status" value="1"/>
</dbReference>